<evidence type="ECO:0000313" key="3">
    <source>
        <dbReference type="EMBL" id="KAK1538955.1"/>
    </source>
</evidence>
<name>A0AAI9Z8R3_9PEZI</name>
<dbReference type="SUPFAM" id="SSF48452">
    <property type="entry name" value="TPR-like"/>
    <property type="match status" value="1"/>
</dbReference>
<dbReference type="AlphaFoldDB" id="A0AAI9Z8R3"/>
<feature type="region of interest" description="Disordered" evidence="1">
    <location>
        <begin position="1055"/>
        <end position="1108"/>
    </location>
</feature>
<evidence type="ECO:0000259" key="2">
    <source>
        <dbReference type="Pfam" id="PF17111"/>
    </source>
</evidence>
<feature type="region of interest" description="Disordered" evidence="1">
    <location>
        <begin position="809"/>
        <end position="838"/>
    </location>
</feature>
<proteinExistence type="predicted"/>
<accession>A0AAI9Z8R3</accession>
<dbReference type="Gene3D" id="1.25.40.10">
    <property type="entry name" value="Tetratricopeptide repeat domain"/>
    <property type="match status" value="1"/>
</dbReference>
<feature type="region of interest" description="Disordered" evidence="1">
    <location>
        <begin position="257"/>
        <end position="281"/>
    </location>
</feature>
<gene>
    <name evidence="3" type="ORF">CCOS01_00269</name>
</gene>
<feature type="domain" description="Azaphilone pigments biosynthesis cluster protein L N-terminal" evidence="2">
    <location>
        <begin position="45"/>
        <end position="191"/>
    </location>
</feature>
<feature type="region of interest" description="Disordered" evidence="1">
    <location>
        <begin position="341"/>
        <end position="368"/>
    </location>
</feature>
<dbReference type="Proteomes" id="UP001240678">
    <property type="component" value="Unassembled WGS sequence"/>
</dbReference>
<feature type="compositionally biased region" description="Polar residues" evidence="1">
    <location>
        <begin position="1093"/>
        <end position="1108"/>
    </location>
</feature>
<protein>
    <recommendedName>
        <fullName evidence="2">Azaphilone pigments biosynthesis cluster protein L N-terminal domain-containing protein</fullName>
    </recommendedName>
</protein>
<feature type="compositionally biased region" description="Basic and acidic residues" evidence="1">
    <location>
        <begin position="964"/>
        <end position="976"/>
    </location>
</feature>
<feature type="region of interest" description="Disordered" evidence="1">
    <location>
        <begin position="942"/>
        <end position="983"/>
    </location>
</feature>
<comment type="caution">
    <text evidence="3">The sequence shown here is derived from an EMBL/GenBank/DDBJ whole genome shotgun (WGS) entry which is preliminary data.</text>
</comment>
<feature type="region of interest" description="Disordered" evidence="1">
    <location>
        <begin position="1024"/>
        <end position="1043"/>
    </location>
</feature>
<dbReference type="InterPro" id="IPR031348">
    <property type="entry name" value="PigL_N"/>
</dbReference>
<dbReference type="Pfam" id="PF17111">
    <property type="entry name" value="PigL_N"/>
    <property type="match status" value="1"/>
</dbReference>
<dbReference type="RefSeq" id="XP_060319904.1">
    <property type="nucleotide sequence ID" value="XM_060448466.1"/>
</dbReference>
<reference evidence="3 4" key="1">
    <citation type="submission" date="2016-10" db="EMBL/GenBank/DDBJ databases">
        <title>The genome sequence of Colletotrichum fioriniae PJ7.</title>
        <authorList>
            <person name="Baroncelli R."/>
        </authorList>
    </citation>
    <scope>NUCLEOTIDE SEQUENCE [LARGE SCALE GENOMIC DNA]</scope>
    <source>
        <strain evidence="3 4">IMI 309622</strain>
    </source>
</reference>
<keyword evidence="4" id="KW-1185">Reference proteome</keyword>
<feature type="region of interest" description="Disordered" evidence="1">
    <location>
        <begin position="647"/>
        <end position="719"/>
    </location>
</feature>
<feature type="compositionally biased region" description="Low complexity" evidence="1">
    <location>
        <begin position="660"/>
        <end position="684"/>
    </location>
</feature>
<dbReference type="InterPro" id="IPR011990">
    <property type="entry name" value="TPR-like_helical_dom_sf"/>
</dbReference>
<sequence length="1108" mass="121547">MKGSRHAAGPLIISKSPRNLFLFPTTCPRSIELTYVYLPAPKVKMDPLSVTASVITLIEASGILTKSLHGFIHGLKTVDARVTKLCEELKNLTDLLEAVERTLKECRSFDLAHVEEDLWQQSNIALADCQATLNDLKMLIAKVKKAAGSRPFGWKLRAMFDLTLHGNEVVAFQEKIHKSNGALQTILHTITVSLTLKSNASQTLIMDELSRLRLSIDRALEISARPSGVFTHTLGHQSDARLSRNLQALAKAAKHFHSTASSTAGTSRGDRSDKTWQPTSSAAISLSGNFPSFKRERVERFINEGQPRPSPSVPEVDSLARSKLPAISPASLPVACPAASPTAESCTSPVKSDPPDSEHGSDHDYIGADDDDDYEAAFNRDYIVCIRQFAIDNLKARDFTKAGELLKEALAHCAKATPESEDSCLSSYISMRSLNIQLAICYFFQGNWKMAEPVVTDLAASKSGRDSVVCNLLHALALAYLSEYSFDIAVDTCKRALKGYERLSKRSQTDISTLDLNNSLGLLATTYDMTGDYLRAAVFRRRLSQGFKYQHPSSVVEYFDHHSELLTAVLGPCTLDPAFVVLPESPMGQLNEQESGICFTWGHDMPQPRWDSHGNISHLSSDLRLSMMNHRRLEVDTSKELVAQTIAHPTDIEDDTADESSPTDTVATTSTAAESAATTPDASPVQDRPTRVLSNNGLSRPIPIEESDSTTDPVTLPCHSCQHVTRNSQASTSTGQKVSGAIRPKLSIKLPTAKNADKWAWVRSRRTPSAEEPPRPSKLQRRFATRVSPVKSSGVGEWLAAVKWFRGGHSESSSPVDPTKAVPATHKSVTHKLSGPEGRYHELNDNAVSELENTCLPPELHGCDFKLHETHRCSSLPGPATDIPSQPPLGPAYYSDLPSRSPVAVESFLNQRLEVNTFQEILEDKVLIMPPGHALFINKIHGHGRRDQRDLKTPESSLQADEQSLPREHPKIDHPHLHTGTMDPPRLVGFEEYYDTQHLIYGNHEMSACVLARPNNATRASIGPHDTARDVQPVSHSPPDGPWKLEISHINRGGYSTEEASGSQVASDLAGFPQLSSFPDDSEPRDKVGSWLKAQSSIPSGSQIVDEF</sequence>
<evidence type="ECO:0000256" key="1">
    <source>
        <dbReference type="SAM" id="MobiDB-lite"/>
    </source>
</evidence>
<dbReference type="EMBL" id="MOOE01000001">
    <property type="protein sequence ID" value="KAK1538955.1"/>
    <property type="molecule type" value="Genomic_DNA"/>
</dbReference>
<evidence type="ECO:0000313" key="4">
    <source>
        <dbReference type="Proteomes" id="UP001240678"/>
    </source>
</evidence>
<dbReference type="GeneID" id="85332013"/>
<feature type="compositionally biased region" description="Low complexity" evidence="1">
    <location>
        <begin position="258"/>
        <end position="267"/>
    </location>
</feature>
<feature type="compositionally biased region" description="Basic and acidic residues" evidence="1">
    <location>
        <begin position="353"/>
        <end position="366"/>
    </location>
</feature>
<organism evidence="3 4">
    <name type="scientific">Colletotrichum costaricense</name>
    <dbReference type="NCBI Taxonomy" id="1209916"/>
    <lineage>
        <taxon>Eukaryota</taxon>
        <taxon>Fungi</taxon>
        <taxon>Dikarya</taxon>
        <taxon>Ascomycota</taxon>
        <taxon>Pezizomycotina</taxon>
        <taxon>Sordariomycetes</taxon>
        <taxon>Hypocreomycetidae</taxon>
        <taxon>Glomerellales</taxon>
        <taxon>Glomerellaceae</taxon>
        <taxon>Colletotrichum</taxon>
        <taxon>Colletotrichum acutatum species complex</taxon>
    </lineage>
</organism>